<dbReference type="CDD" id="cd04301">
    <property type="entry name" value="NAT_SF"/>
    <property type="match status" value="1"/>
</dbReference>
<evidence type="ECO:0000313" key="3">
    <source>
        <dbReference type="EMBL" id="GFN05512.1"/>
    </source>
</evidence>
<dbReference type="Proteomes" id="UP000498740">
    <property type="component" value="Unassembled WGS sequence"/>
</dbReference>
<dbReference type="EMBL" id="BLWD01000001">
    <property type="protein sequence ID" value="GFN05512.1"/>
    <property type="molecule type" value="Genomic_DNA"/>
</dbReference>
<name>A0A7J0CSU2_STRMI</name>
<dbReference type="AlphaFoldDB" id="A0A7J0CSU2"/>
<feature type="compositionally biased region" description="Pro residues" evidence="1">
    <location>
        <begin position="1"/>
        <end position="14"/>
    </location>
</feature>
<organism evidence="3 4">
    <name type="scientific">Streptomyces microflavus</name>
    <name type="common">Streptomyces lipmanii</name>
    <dbReference type="NCBI Taxonomy" id="1919"/>
    <lineage>
        <taxon>Bacteria</taxon>
        <taxon>Bacillati</taxon>
        <taxon>Actinomycetota</taxon>
        <taxon>Actinomycetes</taxon>
        <taxon>Kitasatosporales</taxon>
        <taxon>Streptomycetaceae</taxon>
        <taxon>Streptomyces</taxon>
    </lineage>
</organism>
<accession>A0A7J0CSU2</accession>
<dbReference type="SUPFAM" id="SSF55729">
    <property type="entry name" value="Acyl-CoA N-acyltransferases (Nat)"/>
    <property type="match status" value="1"/>
</dbReference>
<dbReference type="InterPro" id="IPR016181">
    <property type="entry name" value="Acyl_CoA_acyltransferase"/>
</dbReference>
<evidence type="ECO:0000259" key="2">
    <source>
        <dbReference type="PROSITE" id="PS51186"/>
    </source>
</evidence>
<dbReference type="InterPro" id="IPR000182">
    <property type="entry name" value="GNAT_dom"/>
</dbReference>
<evidence type="ECO:0000256" key="1">
    <source>
        <dbReference type="SAM" id="MobiDB-lite"/>
    </source>
</evidence>
<dbReference type="Pfam" id="PF00583">
    <property type="entry name" value="Acetyltransf_1"/>
    <property type="match status" value="1"/>
</dbReference>
<dbReference type="PROSITE" id="PS51186">
    <property type="entry name" value="GNAT"/>
    <property type="match status" value="1"/>
</dbReference>
<proteinExistence type="predicted"/>
<sequence>MNPPVPVTILPSPPTSARRAPTHSRRGLNPARPTTGVRLMFFRWDWLQPQLTAPIVPTLGPVHPDALSVGIFEDILRAAGTGIFLPYDKDRRWGGEKDERVLREDVVHQRERTLIPTLIRRGRGAVKVFAFGFPDSVVDEATELAAKLAARHDVVNARVVRPLGAGTAHPRGTRIQLKDFTTSACPAPDGQVLPVTDWPTAVQETFAPFAETMAGDGLVFLHTQMQAGQCGPVLATVIEDHVVGAIGPMDVRPDAIGRPQLMPQYFAVLPEARGQGLGRLLWRAAMHWGQGHGAAYQLLQTEVGGPSDKLCLSEGLTSLGFSHTTHV</sequence>
<evidence type="ECO:0000313" key="4">
    <source>
        <dbReference type="Proteomes" id="UP000498740"/>
    </source>
</evidence>
<reference evidence="3 4" key="1">
    <citation type="submission" date="2020-05" db="EMBL/GenBank/DDBJ databases">
        <title>Whole genome shotgun sequence of Streptomyces microflavus NBRC 13062.</title>
        <authorList>
            <person name="Komaki H."/>
            <person name="Tamura T."/>
        </authorList>
    </citation>
    <scope>NUCLEOTIDE SEQUENCE [LARGE SCALE GENOMIC DNA]</scope>
    <source>
        <strain evidence="3 4">NBRC 13062</strain>
    </source>
</reference>
<gene>
    <name evidence="3" type="ORF">Smic_40680</name>
</gene>
<comment type="caution">
    <text evidence="3">The sequence shown here is derived from an EMBL/GenBank/DDBJ whole genome shotgun (WGS) entry which is preliminary data.</text>
</comment>
<protein>
    <recommendedName>
        <fullName evidence="2">N-acetyltransferase domain-containing protein</fullName>
    </recommendedName>
</protein>
<dbReference type="Gene3D" id="3.40.630.30">
    <property type="match status" value="1"/>
</dbReference>
<feature type="region of interest" description="Disordered" evidence="1">
    <location>
        <begin position="1"/>
        <end position="32"/>
    </location>
</feature>
<feature type="domain" description="N-acetyltransferase" evidence="2">
    <location>
        <begin position="188"/>
        <end position="327"/>
    </location>
</feature>
<dbReference type="GO" id="GO:0016747">
    <property type="term" value="F:acyltransferase activity, transferring groups other than amino-acyl groups"/>
    <property type="evidence" value="ECO:0007669"/>
    <property type="project" value="InterPro"/>
</dbReference>